<dbReference type="PANTHER" id="PTHR10859">
    <property type="entry name" value="GLYCOSYL TRANSFERASE"/>
    <property type="match status" value="1"/>
</dbReference>
<protein>
    <submittedName>
        <fullName evidence="2">Glycosyltransferase family 2 protein</fullName>
    </submittedName>
</protein>
<dbReference type="PANTHER" id="PTHR10859:SF114">
    <property type="entry name" value="DOLICHOL-PHOSPHATE MANNOSYLTRANSFERASE"/>
    <property type="match status" value="1"/>
</dbReference>
<dbReference type="InterPro" id="IPR001173">
    <property type="entry name" value="Glyco_trans_2-like"/>
</dbReference>
<gene>
    <name evidence="2" type="ORF">PM738_18330</name>
</gene>
<dbReference type="Pfam" id="PF00535">
    <property type="entry name" value="Glycos_transf_2"/>
    <property type="match status" value="1"/>
</dbReference>
<comment type="caution">
    <text evidence="2">The sequence shown here is derived from an EMBL/GenBank/DDBJ whole genome shotgun (WGS) entry which is preliminary data.</text>
</comment>
<dbReference type="EMBL" id="JAQLKE010000052">
    <property type="protein sequence ID" value="MDB7085759.1"/>
    <property type="molecule type" value="Genomic_DNA"/>
</dbReference>
<reference evidence="2" key="1">
    <citation type="submission" date="2023-01" db="EMBL/GenBank/DDBJ databases">
        <title>Human gut microbiome strain richness.</title>
        <authorList>
            <person name="Chen-Liaw A."/>
        </authorList>
    </citation>
    <scope>NUCLEOTIDE SEQUENCE</scope>
    <source>
        <strain evidence="2">1001217st2_G6_1001217B_191108</strain>
    </source>
</reference>
<sequence length="242" mass="27157">MEKKILIIIPAYNEEECILETYNKIITYNIEHNTNYDVIVINDCSTDNTLNICRTNNIPVVPLVHNLGIGGAVQTGYKYARDNNYDIALQYDGDGQHDIAYVKDIITPILNGEADFVIGSRFIEKGSSEFQSSVARRVGIKIISGTIKLVTGQKIYDVTSGFRAAGREIIADFAKSYPVDYPEPITNTELLKKKYMIKEIPVSMNERIGGVSSINSWKSVYFMINVVLSVLVVGMRRFKNGR</sequence>
<evidence type="ECO:0000313" key="2">
    <source>
        <dbReference type="EMBL" id="MDB7085759.1"/>
    </source>
</evidence>
<accession>A0AB35ITD7</accession>
<dbReference type="Proteomes" id="UP001211987">
    <property type="component" value="Unassembled WGS sequence"/>
</dbReference>
<dbReference type="CDD" id="cd04179">
    <property type="entry name" value="DPM_DPG-synthase_like"/>
    <property type="match status" value="1"/>
</dbReference>
<proteinExistence type="predicted"/>
<evidence type="ECO:0000313" key="3">
    <source>
        <dbReference type="Proteomes" id="UP001211987"/>
    </source>
</evidence>
<feature type="domain" description="Glycosyltransferase 2-like" evidence="1">
    <location>
        <begin position="7"/>
        <end position="170"/>
    </location>
</feature>
<dbReference type="RefSeq" id="WP_217294625.1">
    <property type="nucleotide sequence ID" value="NZ_JAHOLO010000027.1"/>
</dbReference>
<evidence type="ECO:0000259" key="1">
    <source>
        <dbReference type="Pfam" id="PF00535"/>
    </source>
</evidence>
<organism evidence="2 3">
    <name type="scientific">Thomasclavelia ramosa</name>
    <dbReference type="NCBI Taxonomy" id="1547"/>
    <lineage>
        <taxon>Bacteria</taxon>
        <taxon>Bacillati</taxon>
        <taxon>Bacillota</taxon>
        <taxon>Erysipelotrichia</taxon>
        <taxon>Erysipelotrichales</taxon>
        <taxon>Coprobacillaceae</taxon>
        <taxon>Thomasclavelia</taxon>
    </lineage>
</organism>
<dbReference type="GO" id="GO:0006487">
    <property type="term" value="P:protein N-linked glycosylation"/>
    <property type="evidence" value="ECO:0007669"/>
    <property type="project" value="TreeGrafter"/>
</dbReference>
<dbReference type="AlphaFoldDB" id="A0AB35ITD7"/>
<name>A0AB35ITD7_9FIRM</name>